<name>A0A0F6IIV4_LEPIR</name>
<reference evidence="1 2" key="1">
    <citation type="submission" date="2013-01" db="EMBL/GenBank/DDBJ databases">
        <authorList>
            <person name="Harkins D.M."/>
            <person name="Durkin A.S."/>
            <person name="Brinkac L.M."/>
            <person name="Haft D.H."/>
            <person name="Selengut J.D."/>
            <person name="Sanka R."/>
            <person name="DePew J."/>
            <person name="Purushe J."/>
            <person name="Peacock S.J."/>
            <person name="Thaipadungpanit J."/>
            <person name="Wuthiekanun V.W."/>
            <person name="Day N.P."/>
            <person name="Vinetz J.M."/>
            <person name="Sutton G.G."/>
            <person name="Nierman W.C."/>
            <person name="Fouts D.E."/>
        </authorList>
    </citation>
    <scope>NUCLEOTIDE SEQUENCE [LARGE SCALE GENOMIC DNA]</scope>
    <source>
        <strain evidence="1 2">FPW1039</strain>
    </source>
</reference>
<evidence type="ECO:0000313" key="1">
    <source>
        <dbReference type="EMBL" id="EMJ37979.1"/>
    </source>
</evidence>
<dbReference type="Proteomes" id="UP000012164">
    <property type="component" value="Unassembled WGS sequence"/>
</dbReference>
<gene>
    <name evidence="1" type="ORF">LEP1GSC079_1817</name>
</gene>
<comment type="caution">
    <text evidence="1">The sequence shown here is derived from an EMBL/GenBank/DDBJ whole genome shotgun (WGS) entry which is preliminary data.</text>
</comment>
<organism evidence="1 2">
    <name type="scientific">Leptospira interrogans str. FPW1039</name>
    <dbReference type="NCBI Taxonomy" id="1193040"/>
    <lineage>
        <taxon>Bacteria</taxon>
        <taxon>Pseudomonadati</taxon>
        <taxon>Spirochaetota</taxon>
        <taxon>Spirochaetia</taxon>
        <taxon>Leptospirales</taxon>
        <taxon>Leptospiraceae</taxon>
        <taxon>Leptospira</taxon>
    </lineage>
</organism>
<accession>A0A0F6IIV4</accession>
<sequence>MKVRTKRKKNATLLRKETDIYVKGDRLSFKDGILWATIKAYPNCKFRITLRGAKQFLKNGKSKNSKNNIEHLER</sequence>
<proteinExistence type="predicted"/>
<evidence type="ECO:0000313" key="2">
    <source>
        <dbReference type="Proteomes" id="UP000012164"/>
    </source>
</evidence>
<protein>
    <submittedName>
        <fullName evidence="1">Uncharacterized protein</fullName>
    </submittedName>
</protein>
<dbReference type="AlphaFoldDB" id="A0A0F6IIV4"/>
<dbReference type="EMBL" id="AKWR02000057">
    <property type="protein sequence ID" value="EMJ37979.1"/>
    <property type="molecule type" value="Genomic_DNA"/>
</dbReference>